<protein>
    <submittedName>
        <fullName evidence="2">Uncharacterized protein</fullName>
    </submittedName>
</protein>
<accession>A0A314ZHQ9</accession>
<organism evidence="2 3">
    <name type="scientific">Prunus yedoensis var. nudiflora</name>
    <dbReference type="NCBI Taxonomy" id="2094558"/>
    <lineage>
        <taxon>Eukaryota</taxon>
        <taxon>Viridiplantae</taxon>
        <taxon>Streptophyta</taxon>
        <taxon>Embryophyta</taxon>
        <taxon>Tracheophyta</taxon>
        <taxon>Spermatophyta</taxon>
        <taxon>Magnoliopsida</taxon>
        <taxon>eudicotyledons</taxon>
        <taxon>Gunneridae</taxon>
        <taxon>Pentapetalae</taxon>
        <taxon>rosids</taxon>
        <taxon>fabids</taxon>
        <taxon>Rosales</taxon>
        <taxon>Rosaceae</taxon>
        <taxon>Amygdaloideae</taxon>
        <taxon>Amygdaleae</taxon>
        <taxon>Prunus</taxon>
    </lineage>
</organism>
<feature type="transmembrane region" description="Helical" evidence="1">
    <location>
        <begin position="43"/>
        <end position="64"/>
    </location>
</feature>
<comment type="caution">
    <text evidence="2">The sequence shown here is derived from an EMBL/GenBank/DDBJ whole genome shotgun (WGS) entry which is preliminary data.</text>
</comment>
<reference evidence="2 3" key="1">
    <citation type="submission" date="2018-02" db="EMBL/GenBank/DDBJ databases">
        <title>Draft genome of wild Prunus yedoensis var. nudiflora.</title>
        <authorList>
            <person name="Baek S."/>
            <person name="Kim J.-H."/>
            <person name="Choi K."/>
            <person name="Kim G.-B."/>
            <person name="Cho A."/>
            <person name="Jang H."/>
            <person name="Shin C.-H."/>
            <person name="Yu H.-J."/>
            <person name="Mun J.-H."/>
        </authorList>
    </citation>
    <scope>NUCLEOTIDE SEQUENCE [LARGE SCALE GENOMIC DNA]</scope>
    <source>
        <strain evidence="3">cv. Jeju island</strain>
        <tissue evidence="2">Leaf</tissue>
    </source>
</reference>
<gene>
    <name evidence="2" type="ORF">Pyn_28161</name>
</gene>
<keyword evidence="3" id="KW-1185">Reference proteome</keyword>
<proteinExistence type="predicted"/>
<dbReference type="Proteomes" id="UP000250321">
    <property type="component" value="Unassembled WGS sequence"/>
</dbReference>
<dbReference type="EMBL" id="PJQY01000171">
    <property type="protein sequence ID" value="PQQ16778.1"/>
    <property type="molecule type" value="Genomic_DNA"/>
</dbReference>
<evidence type="ECO:0000313" key="3">
    <source>
        <dbReference type="Proteomes" id="UP000250321"/>
    </source>
</evidence>
<dbReference type="AlphaFoldDB" id="A0A314ZHQ9"/>
<evidence type="ECO:0000256" key="1">
    <source>
        <dbReference type="SAM" id="Phobius"/>
    </source>
</evidence>
<name>A0A314ZHQ9_PRUYE</name>
<keyword evidence="1" id="KW-0472">Membrane</keyword>
<sequence length="93" mass="9894">MRQTEMWLIRPSGLLSQSQAGLIIDSFGIVFTAYSIAMPHSDGYMAATLEISTFSTIFLFLLFLPQSAAKTTACGSSTCKAGGLLGLISHVTT</sequence>
<keyword evidence="1" id="KW-0812">Transmembrane</keyword>
<evidence type="ECO:0000313" key="2">
    <source>
        <dbReference type="EMBL" id="PQQ16778.1"/>
    </source>
</evidence>
<feature type="transmembrane region" description="Helical" evidence="1">
    <location>
        <begin position="20"/>
        <end position="37"/>
    </location>
</feature>
<keyword evidence="1" id="KW-1133">Transmembrane helix</keyword>